<dbReference type="Proteomes" id="UP000585802">
    <property type="component" value="Unassembled WGS sequence"/>
</dbReference>
<protein>
    <submittedName>
        <fullName evidence="2">Uncharacterized protein</fullName>
    </submittedName>
</protein>
<gene>
    <name evidence="2" type="ORF">EYQ70_01785</name>
</gene>
<feature type="compositionally biased region" description="Basic and acidic residues" evidence="1">
    <location>
        <begin position="161"/>
        <end position="179"/>
    </location>
</feature>
<dbReference type="EMBL" id="DUCX01000028">
    <property type="protein sequence ID" value="HIF37136.1"/>
    <property type="molecule type" value="Genomic_DNA"/>
</dbReference>
<dbReference type="AlphaFoldDB" id="A0A7J4GR86"/>
<name>A0A7J4GR86_9ARCH</name>
<feature type="region of interest" description="Disordered" evidence="1">
    <location>
        <begin position="93"/>
        <end position="114"/>
    </location>
</feature>
<reference evidence="3" key="1">
    <citation type="journal article" date="2019" name="bioRxiv">
        <title>Genome diversification in globally distributed novel marine Proteobacteria is linked to environmental adaptation.</title>
        <authorList>
            <person name="Zhou Z."/>
            <person name="Tran P.Q."/>
            <person name="Kieft K."/>
            <person name="Anantharaman K."/>
        </authorList>
    </citation>
    <scope>NUCLEOTIDE SEQUENCE [LARGE SCALE GENOMIC DNA]</scope>
</reference>
<feature type="compositionally biased region" description="Acidic residues" evidence="1">
    <location>
        <begin position="180"/>
        <end position="203"/>
    </location>
</feature>
<comment type="caution">
    <text evidence="2">The sequence shown here is derived from an EMBL/GenBank/DDBJ whole genome shotgun (WGS) entry which is preliminary data.</text>
</comment>
<evidence type="ECO:0000313" key="3">
    <source>
        <dbReference type="Proteomes" id="UP000585802"/>
    </source>
</evidence>
<feature type="compositionally biased region" description="Acidic residues" evidence="1">
    <location>
        <begin position="211"/>
        <end position="233"/>
    </location>
</feature>
<accession>A0A7J4GR86</accession>
<feature type="region of interest" description="Disordered" evidence="1">
    <location>
        <begin position="161"/>
        <end position="280"/>
    </location>
</feature>
<feature type="compositionally biased region" description="Basic and acidic residues" evidence="1">
    <location>
        <begin position="259"/>
        <end position="275"/>
    </location>
</feature>
<proteinExistence type="predicted"/>
<sequence length="329" mass="38012">MLEGKALIVAVMMLTAAPIAATDEGQAFLGDITYDLGEILDTDEEENKVIDRKLDDTGIEDNELLLTDENLDVDCLTLGQWKEQFLPEDKVVVREEKDGARNGDSKETDEKENDLDKKDWVDKDTVTKDDCLSAEEWTLKFESDRVEPCFTLEDLEKKVRDDRKDWHGNWEDDWDKERDNDNDDESEDETDEEESEQDEDDDTPCNSPNCDNDDESEDETDEEESEQDEDDDTPCNSPNCDNDDESEDEEEASGDDEVTIIHDDDVSDDHDHENDRDEENWEEIRAVIEELAVACEDGNEEACVELREMITEIMSDRKEDWNKDWHKDG</sequence>
<organism evidence="2 3">
    <name type="scientific">Marine Group III euryarchaeote</name>
    <dbReference type="NCBI Taxonomy" id="2173149"/>
    <lineage>
        <taxon>Archaea</taxon>
        <taxon>Methanobacteriati</taxon>
        <taxon>Thermoplasmatota</taxon>
        <taxon>Thermoplasmata</taxon>
        <taxon>Candidatus Thermoprofundales</taxon>
    </lineage>
</organism>
<feature type="compositionally biased region" description="Acidic residues" evidence="1">
    <location>
        <begin position="241"/>
        <end position="258"/>
    </location>
</feature>
<evidence type="ECO:0000313" key="2">
    <source>
        <dbReference type="EMBL" id="HIF37136.1"/>
    </source>
</evidence>
<feature type="non-terminal residue" evidence="2">
    <location>
        <position position="329"/>
    </location>
</feature>
<evidence type="ECO:0000256" key="1">
    <source>
        <dbReference type="SAM" id="MobiDB-lite"/>
    </source>
</evidence>